<dbReference type="HOGENOM" id="CLU_809816_0_0_1"/>
<dbReference type="Gramene" id="OPUNC07G15620.1">
    <property type="protein sequence ID" value="OPUNC07G15620.1"/>
    <property type="gene ID" value="OPUNC07G15620"/>
</dbReference>
<organism evidence="1">
    <name type="scientific">Oryza punctata</name>
    <name type="common">Red rice</name>
    <dbReference type="NCBI Taxonomy" id="4537"/>
    <lineage>
        <taxon>Eukaryota</taxon>
        <taxon>Viridiplantae</taxon>
        <taxon>Streptophyta</taxon>
        <taxon>Embryophyta</taxon>
        <taxon>Tracheophyta</taxon>
        <taxon>Spermatophyta</taxon>
        <taxon>Magnoliopsida</taxon>
        <taxon>Liliopsida</taxon>
        <taxon>Poales</taxon>
        <taxon>Poaceae</taxon>
        <taxon>BOP clade</taxon>
        <taxon>Oryzoideae</taxon>
        <taxon>Oryzeae</taxon>
        <taxon>Oryzinae</taxon>
        <taxon>Oryza</taxon>
    </lineage>
</organism>
<dbReference type="EnsemblPlants" id="OPUNC07G15620.1">
    <property type="protein sequence ID" value="OPUNC07G15620.1"/>
    <property type="gene ID" value="OPUNC07G15620"/>
</dbReference>
<dbReference type="SUPFAM" id="SSF53474">
    <property type="entry name" value="alpha/beta-Hydrolases"/>
    <property type="match status" value="1"/>
</dbReference>
<name>A0A0E0LLI9_ORYPU</name>
<dbReference type="OMA" id="ICQGYVD"/>
<evidence type="ECO:0008006" key="3">
    <source>
        <dbReference type="Google" id="ProtNLM"/>
    </source>
</evidence>
<proteinExistence type="predicted"/>
<dbReference type="AlphaFoldDB" id="A0A0E0LLI9"/>
<dbReference type="STRING" id="4537.A0A0E0LLI9"/>
<evidence type="ECO:0000313" key="1">
    <source>
        <dbReference type="EnsemblPlants" id="OPUNC07G15620.1"/>
    </source>
</evidence>
<protein>
    <recommendedName>
        <fullName evidence="3">Fungal lipase-like domain-containing protein</fullName>
    </recommendedName>
</protein>
<dbReference type="eggNOG" id="ENOG502RRQ2">
    <property type="taxonomic scope" value="Eukaryota"/>
</dbReference>
<sequence>MKDRSNPLAPAWWKSFGFRCRNVIKDDSCVSVDMDASDQDDHDEIFGATYKYEPPAGLPRHPSAPSYVVAFQGTIPTHLGDLIQDIKIVYNTFCNSKRCEITREEVEVFVDGRANSCTVWLAGHSLGASRALDVGRSMAEKGFNLPTFLFNPSQVSPASAINLLRPNEKAKRHLYAASSFLKVGLSKIVKSTHEEYMANLFERLSPWMPELVDDDAEDHQSKCKLLREAHCLKKLVLKAHSLEQWWKPDSELSLTKTRLQAFNLLAFLFNLWQVPMTQAINFLRMFKKATADQCAVSYRVKAMLDLVTSSHMQSMADLFQRLSPYESDQGEDAAADDLLRCGT</sequence>
<dbReference type="PANTHER" id="PTHR31479:SF25">
    <property type="entry name" value="OS07G0527900 PROTEIN"/>
    <property type="match status" value="1"/>
</dbReference>
<keyword evidence="2" id="KW-1185">Reference proteome</keyword>
<accession>A0A0E0LLI9</accession>
<reference evidence="1" key="1">
    <citation type="submission" date="2015-04" db="UniProtKB">
        <authorList>
            <consortium name="EnsemblPlants"/>
        </authorList>
    </citation>
    <scope>IDENTIFICATION</scope>
</reference>
<dbReference type="InterPro" id="IPR029058">
    <property type="entry name" value="AB_hydrolase_fold"/>
</dbReference>
<reference evidence="1" key="2">
    <citation type="submission" date="2018-05" db="EMBL/GenBank/DDBJ databases">
        <title>OpunRS2 (Oryza punctata Reference Sequence Version 2).</title>
        <authorList>
            <person name="Zhang J."/>
            <person name="Kudrna D."/>
            <person name="Lee S."/>
            <person name="Talag J."/>
            <person name="Welchert J."/>
            <person name="Wing R.A."/>
        </authorList>
    </citation>
    <scope>NUCLEOTIDE SEQUENCE [LARGE SCALE GENOMIC DNA]</scope>
</reference>
<dbReference type="PANTHER" id="PTHR31479">
    <property type="entry name" value="ALPHA/BETA-HYDROLASES SUPERFAMILY PROTEIN"/>
    <property type="match status" value="1"/>
</dbReference>
<dbReference type="Proteomes" id="UP000026962">
    <property type="component" value="Chromosome 7"/>
</dbReference>
<evidence type="ECO:0000313" key="2">
    <source>
        <dbReference type="Proteomes" id="UP000026962"/>
    </source>
</evidence>